<sequence length="173" mass="19613">MKIKMLMAFVALLLFSAFTADHTITIFMIGDSTMANKSLEGGNQERGWGHVLGGYFSENIRVENHARNGRSSKSFIDEGLWEVVINKVKPGDYVFIQFGHNDEKVDEKRHTDPGSTFDANLRRFVKETRAKGGIPVLFNAIVRRNFRNNKNAVAEDDVRKDLSKGVFLKMEKC</sequence>
<evidence type="ECO:0000256" key="3">
    <source>
        <dbReference type="SAM" id="SignalP"/>
    </source>
</evidence>
<dbReference type="AlphaFoldDB" id="A0AA95KX27"/>
<dbReference type="PANTHER" id="PTHR43695:SF1">
    <property type="entry name" value="RHAMNOGALACTURONAN ACETYLESTERASE"/>
    <property type="match status" value="1"/>
</dbReference>
<feature type="domain" description="SGNH hydrolase-type esterase" evidence="4">
    <location>
        <begin position="29"/>
        <end position="160"/>
    </location>
</feature>
<accession>A0AA95KX27</accession>
<dbReference type="CDD" id="cd01821">
    <property type="entry name" value="Rhamnogalacturan_acetylesterase_like"/>
    <property type="match status" value="1"/>
</dbReference>
<dbReference type="InterPro" id="IPR036514">
    <property type="entry name" value="SGNH_hydro_sf"/>
</dbReference>
<dbReference type="Proteomes" id="UP001177934">
    <property type="component" value="Chromosome"/>
</dbReference>
<dbReference type="InterPro" id="IPR037459">
    <property type="entry name" value="RhgT-like"/>
</dbReference>
<protein>
    <submittedName>
        <fullName evidence="5">Rhamnogalacturonan acetylesterase</fullName>
    </submittedName>
</protein>
<dbReference type="EMBL" id="CP126056">
    <property type="protein sequence ID" value="WHX10883.1"/>
    <property type="molecule type" value="Genomic_DNA"/>
</dbReference>
<dbReference type="PANTHER" id="PTHR43695">
    <property type="entry name" value="PUTATIVE (AFU_ORTHOLOGUE AFUA_2G17250)-RELATED"/>
    <property type="match status" value="1"/>
</dbReference>
<dbReference type="Gene3D" id="3.40.50.1110">
    <property type="entry name" value="SGNH hydrolase"/>
    <property type="match status" value="1"/>
</dbReference>
<gene>
    <name evidence="5" type="ORF">QNN11_05565</name>
</gene>
<dbReference type="SUPFAM" id="SSF52266">
    <property type="entry name" value="SGNH hydrolase"/>
    <property type="match status" value="1"/>
</dbReference>
<feature type="signal peptide" evidence="3">
    <location>
        <begin position="1"/>
        <end position="19"/>
    </location>
</feature>
<keyword evidence="3" id="KW-0732">Signal</keyword>
<feature type="chain" id="PRO_5041664489" evidence="3">
    <location>
        <begin position="20"/>
        <end position="173"/>
    </location>
</feature>
<dbReference type="GO" id="GO:0016788">
    <property type="term" value="F:hydrolase activity, acting on ester bonds"/>
    <property type="evidence" value="ECO:0007669"/>
    <property type="project" value="UniProtKB-ARBA"/>
</dbReference>
<dbReference type="Pfam" id="PF13472">
    <property type="entry name" value="Lipase_GDSL_2"/>
    <property type="match status" value="1"/>
</dbReference>
<comment type="similarity">
    <text evidence="1">Belongs to the 'GDSL' lipolytic enzyme family.</text>
</comment>
<evidence type="ECO:0000256" key="1">
    <source>
        <dbReference type="ARBA" id="ARBA00008668"/>
    </source>
</evidence>
<evidence type="ECO:0000313" key="6">
    <source>
        <dbReference type="Proteomes" id="UP001177934"/>
    </source>
</evidence>
<dbReference type="InterPro" id="IPR013830">
    <property type="entry name" value="SGNH_hydro"/>
</dbReference>
<keyword evidence="2" id="KW-0378">Hydrolase</keyword>
<evidence type="ECO:0000313" key="5">
    <source>
        <dbReference type="EMBL" id="WHX10883.1"/>
    </source>
</evidence>
<evidence type="ECO:0000256" key="2">
    <source>
        <dbReference type="ARBA" id="ARBA00022801"/>
    </source>
</evidence>
<evidence type="ECO:0000259" key="4">
    <source>
        <dbReference type="Pfam" id="PF13472"/>
    </source>
</evidence>
<reference evidence="5" key="1">
    <citation type="journal article" date="2023" name="Nat. Commun.">
        <title>Identification of a novel Human Milk Oligosaccharides utilization cluster in the infant gut commensal Bacteroides dorei.</title>
        <authorList>
            <person name="Kijner S."/>
            <person name="Ennis D."/>
            <person name="Shmorak S."/>
            <person name="Florentin A."/>
            <person name="Yassour M."/>
        </authorList>
    </citation>
    <scope>NUCLEOTIDE SEQUENCE</scope>
    <source>
        <strain evidence="5">2</strain>
    </source>
</reference>
<name>A0AA95KX27_9BACT</name>
<proteinExistence type="inferred from homology"/>
<organism evidence="5 6">
    <name type="scientific">Phocaeicola dorei</name>
    <dbReference type="NCBI Taxonomy" id="357276"/>
    <lineage>
        <taxon>Bacteria</taxon>
        <taxon>Pseudomonadati</taxon>
        <taxon>Bacteroidota</taxon>
        <taxon>Bacteroidia</taxon>
        <taxon>Bacteroidales</taxon>
        <taxon>Bacteroidaceae</taxon>
        <taxon>Phocaeicola</taxon>
    </lineage>
</organism>